<dbReference type="AlphaFoldDB" id="A0A1W2H3M5"/>
<feature type="transmembrane region" description="Helical" evidence="1">
    <location>
        <begin position="42"/>
        <end position="59"/>
    </location>
</feature>
<organism evidence="2 3">
    <name type="scientific">Aquiflexum balticum DSM 16537</name>
    <dbReference type="NCBI Taxonomy" id="758820"/>
    <lineage>
        <taxon>Bacteria</taxon>
        <taxon>Pseudomonadati</taxon>
        <taxon>Bacteroidota</taxon>
        <taxon>Cytophagia</taxon>
        <taxon>Cytophagales</taxon>
        <taxon>Cyclobacteriaceae</taxon>
        <taxon>Aquiflexum</taxon>
    </lineage>
</organism>
<feature type="transmembrane region" description="Helical" evidence="1">
    <location>
        <begin position="71"/>
        <end position="88"/>
    </location>
</feature>
<reference evidence="3" key="1">
    <citation type="submission" date="2017-04" db="EMBL/GenBank/DDBJ databases">
        <authorList>
            <person name="Varghese N."/>
            <person name="Submissions S."/>
        </authorList>
    </citation>
    <scope>NUCLEOTIDE SEQUENCE [LARGE SCALE GENOMIC DNA]</scope>
    <source>
        <strain evidence="3">DSM 16537</strain>
    </source>
</reference>
<evidence type="ECO:0000256" key="1">
    <source>
        <dbReference type="SAM" id="Phobius"/>
    </source>
</evidence>
<sequence length="443" mass="51182">MLSSETDFWEALWSFYQSFASNFLENQAIYKEKDYPLINTNYWLFIFLVIILSFKRFKIIHKARSPIMKRASIFPILLIFFCSVSFFSCVTNENPPEEYVIWKPALSFQKGLTHAKEINGKLYAASETGIYNDATLWSINNFNDLSRFLPEEIVYRLPISETLMATIKNDEIILMPAGRPFEEDALVIKMREFDPLFGSFGQVYFRYGDQIGINQNGHVLVPYQAPIIFGETKYTPNFLWLKTAVKNGKVEILEQKLIKEEFFDDWVSIWNFKVFENFMRVTIGNKTFDFDQSGNMEVRFEYYTKSVQVGDDIITFASEAMETFPLMVYKSDLSGKKPELVGTYNSDQVSKDDRRLLGRIYDNISGINDTIVLFEGTSIYRLSMNDQAIRLTRLDNIGLEETFITSISLLYNSTVFVTSTCSGSQGICGGFYKPLDKFFASKK</sequence>
<name>A0A1W2H3M5_9BACT</name>
<evidence type="ECO:0000313" key="2">
    <source>
        <dbReference type="EMBL" id="SMD43479.1"/>
    </source>
</evidence>
<keyword evidence="3" id="KW-1185">Reference proteome</keyword>
<keyword evidence="1" id="KW-0472">Membrane</keyword>
<dbReference type="Proteomes" id="UP000192333">
    <property type="component" value="Chromosome I"/>
</dbReference>
<keyword evidence="1" id="KW-0812">Transmembrane</keyword>
<protein>
    <submittedName>
        <fullName evidence="2">Uncharacterized protein</fullName>
    </submittedName>
</protein>
<accession>A0A1W2H3M5</accession>
<evidence type="ECO:0000313" key="3">
    <source>
        <dbReference type="Proteomes" id="UP000192333"/>
    </source>
</evidence>
<dbReference type="EMBL" id="LT838813">
    <property type="protein sequence ID" value="SMD43479.1"/>
    <property type="molecule type" value="Genomic_DNA"/>
</dbReference>
<gene>
    <name evidence="2" type="ORF">SAMN00777080_2071</name>
</gene>
<keyword evidence="1" id="KW-1133">Transmembrane helix</keyword>
<proteinExistence type="predicted"/>